<gene>
    <name evidence="1" type="ORF">AGLY_017803</name>
</gene>
<organism evidence="1 2">
    <name type="scientific">Aphis glycines</name>
    <name type="common">Soybean aphid</name>
    <dbReference type="NCBI Taxonomy" id="307491"/>
    <lineage>
        <taxon>Eukaryota</taxon>
        <taxon>Metazoa</taxon>
        <taxon>Ecdysozoa</taxon>
        <taxon>Arthropoda</taxon>
        <taxon>Hexapoda</taxon>
        <taxon>Insecta</taxon>
        <taxon>Pterygota</taxon>
        <taxon>Neoptera</taxon>
        <taxon>Paraneoptera</taxon>
        <taxon>Hemiptera</taxon>
        <taxon>Sternorrhyncha</taxon>
        <taxon>Aphidomorpha</taxon>
        <taxon>Aphidoidea</taxon>
        <taxon>Aphididae</taxon>
        <taxon>Aphidini</taxon>
        <taxon>Aphis</taxon>
        <taxon>Aphis</taxon>
    </lineage>
</organism>
<keyword evidence="2" id="KW-1185">Reference proteome</keyword>
<protein>
    <submittedName>
        <fullName evidence="1">Uncharacterized protein</fullName>
    </submittedName>
</protein>
<proteinExistence type="predicted"/>
<dbReference type="AlphaFoldDB" id="A0A6G0SU57"/>
<sequence>MKLLENYIFYESTLHIQTMCSQKPAINLVNNGKHTFDSYRLNVCIFDVADVGIGQTQYLVLVLTLKYLNKKHVSYKHIRKLVGDRRTRKCLLRRAQPMRISGSLNNNSFFLKQSSCINIFVLISQLEYYSIWLLMDAFFFAHLNFVQCLQSLTIDDYQFYKLRNISLYLRY</sequence>
<name>A0A6G0SU57_APHGL</name>
<evidence type="ECO:0000313" key="1">
    <source>
        <dbReference type="EMBL" id="KAE9521802.1"/>
    </source>
</evidence>
<evidence type="ECO:0000313" key="2">
    <source>
        <dbReference type="Proteomes" id="UP000475862"/>
    </source>
</evidence>
<dbReference type="EMBL" id="VYZN01002021">
    <property type="protein sequence ID" value="KAE9521802.1"/>
    <property type="molecule type" value="Genomic_DNA"/>
</dbReference>
<accession>A0A6G0SU57</accession>
<reference evidence="1 2" key="1">
    <citation type="submission" date="2019-08" db="EMBL/GenBank/DDBJ databases">
        <title>The genome of the soybean aphid Biotype 1, its phylome, world population structure and adaptation to the North American continent.</title>
        <authorList>
            <person name="Giordano R."/>
            <person name="Donthu R.K."/>
            <person name="Hernandez A.G."/>
            <person name="Wright C.L."/>
            <person name="Zimin A.V."/>
        </authorList>
    </citation>
    <scope>NUCLEOTIDE SEQUENCE [LARGE SCALE GENOMIC DNA]</scope>
    <source>
        <tissue evidence="1">Whole aphids</tissue>
    </source>
</reference>
<comment type="caution">
    <text evidence="1">The sequence shown here is derived from an EMBL/GenBank/DDBJ whole genome shotgun (WGS) entry which is preliminary data.</text>
</comment>
<dbReference type="Proteomes" id="UP000475862">
    <property type="component" value="Unassembled WGS sequence"/>
</dbReference>